<feature type="compositionally biased region" description="Low complexity" evidence="10">
    <location>
        <begin position="376"/>
        <end position="386"/>
    </location>
</feature>
<accession>A0A8J7H8W6</accession>
<feature type="transmembrane region" description="Helical" evidence="11">
    <location>
        <begin position="21"/>
        <end position="42"/>
    </location>
</feature>
<protein>
    <submittedName>
        <fullName evidence="13">Energy transducer TonB</fullName>
    </submittedName>
</protein>
<proteinExistence type="inferred from homology"/>
<keyword evidence="9 11" id="KW-0472">Membrane</keyword>
<dbReference type="PROSITE" id="PS52015">
    <property type="entry name" value="TONB_CTD"/>
    <property type="match status" value="1"/>
</dbReference>
<evidence type="ECO:0000256" key="8">
    <source>
        <dbReference type="ARBA" id="ARBA00022989"/>
    </source>
</evidence>
<feature type="region of interest" description="Disordered" evidence="10">
    <location>
        <begin position="130"/>
        <end position="269"/>
    </location>
</feature>
<dbReference type="InterPro" id="IPR051045">
    <property type="entry name" value="TonB-dependent_transducer"/>
</dbReference>
<feature type="compositionally biased region" description="Basic and acidic residues" evidence="10">
    <location>
        <begin position="67"/>
        <end position="79"/>
    </location>
</feature>
<evidence type="ECO:0000259" key="12">
    <source>
        <dbReference type="PROSITE" id="PS52015"/>
    </source>
</evidence>
<evidence type="ECO:0000256" key="7">
    <source>
        <dbReference type="ARBA" id="ARBA00022927"/>
    </source>
</evidence>
<keyword evidence="4" id="KW-1003">Cell membrane</keyword>
<reference evidence="13 14" key="1">
    <citation type="journal article" date="2021" name="Int. J. Syst. Evol. Microbiol.">
        <title>Amazonocrinis nigriterrae gen. nov., sp. nov., Atlanticothrix silvestris gen. nov., sp. nov. and Dendronalium phyllosphericum gen. nov., sp. nov., nostocacean cyanobacteria from Brazilian environments.</title>
        <authorList>
            <person name="Alvarenga D.O."/>
            <person name="Andreote A.P.D."/>
            <person name="Branco L.H.Z."/>
            <person name="Delbaje E."/>
            <person name="Cruz R.B."/>
            <person name="Varani A.M."/>
            <person name="Fiore M.F."/>
        </authorList>
    </citation>
    <scope>NUCLEOTIDE SEQUENCE [LARGE SCALE GENOMIC DNA]</scope>
    <source>
        <strain evidence="13 14">CENA357</strain>
    </source>
</reference>
<comment type="caution">
    <text evidence="13">The sequence shown here is derived from an EMBL/GenBank/DDBJ whole genome shotgun (WGS) entry which is preliminary data.</text>
</comment>
<dbReference type="InterPro" id="IPR006260">
    <property type="entry name" value="TonB/TolA_C"/>
</dbReference>
<dbReference type="PANTHER" id="PTHR33446">
    <property type="entry name" value="PROTEIN TONB-RELATED"/>
    <property type="match status" value="1"/>
</dbReference>
<feature type="compositionally biased region" description="Polar residues" evidence="10">
    <location>
        <begin position="80"/>
        <end position="108"/>
    </location>
</feature>
<evidence type="ECO:0000256" key="3">
    <source>
        <dbReference type="ARBA" id="ARBA00022448"/>
    </source>
</evidence>
<dbReference type="AlphaFoldDB" id="A0A8J7H8W6"/>
<dbReference type="InterPro" id="IPR037682">
    <property type="entry name" value="TonB_C"/>
</dbReference>
<evidence type="ECO:0000256" key="11">
    <source>
        <dbReference type="SAM" id="Phobius"/>
    </source>
</evidence>
<feature type="compositionally biased region" description="Polar residues" evidence="10">
    <location>
        <begin position="453"/>
        <end position="463"/>
    </location>
</feature>
<dbReference type="NCBIfam" id="TIGR01352">
    <property type="entry name" value="tonB_Cterm"/>
    <property type="match status" value="1"/>
</dbReference>
<keyword evidence="14" id="KW-1185">Reference proteome</keyword>
<evidence type="ECO:0000256" key="6">
    <source>
        <dbReference type="ARBA" id="ARBA00022692"/>
    </source>
</evidence>
<feature type="compositionally biased region" description="Basic and acidic residues" evidence="10">
    <location>
        <begin position="430"/>
        <end position="446"/>
    </location>
</feature>
<sequence length="510" mass="55358">MTFSGIAVEQRSKEAETIKSFLIYSLIGSLALHIGVLSLGIFNLGRRMPEVEDEPIEVTIIDSPTLEIEKPPDEIKQETETSSAKVAENTSNTNETAIIPQPQNQAITPTPFKPPVIEQKQPLKLETAPVQNQEPTTQPQPAAKAPPVQNQESTTQPQPAATSPQVLTSESTSTQQSSPTVNQSSEKLTGLLNGLRNSRATEGSSNNTNAVESNQGSSTGSNTAVNSSTSNRRPRSSGTISTAPSPAKIETPSSNGNSSGSGNGRAACRECGTKYPESARRRGIEGKVEVAVDTDAKGNVTNVRVVNSSGNSALDEETIRQARSWKLKPATGGRQGVSISTEYAIEGSRRHRELQEQRRRQAQERKQRAAQEKKQQAATANTNSAEETPRRRRRATTSTIMDVPPETPRPPRVRQRQSTPAPSAATAKPTESKPRTPQRNVRESLRRVRPKPVTNNSSTQPKPTENRRRRRTEPAPSSSQNKLRNSLRRSQQQSQPSSSDAPASTGNKNE</sequence>
<feature type="compositionally biased region" description="Low complexity" evidence="10">
    <location>
        <begin position="490"/>
        <end position="504"/>
    </location>
</feature>
<feature type="compositionally biased region" description="Polar residues" evidence="10">
    <location>
        <begin position="475"/>
        <end position="484"/>
    </location>
</feature>
<evidence type="ECO:0000313" key="13">
    <source>
        <dbReference type="EMBL" id="MBH8551821.1"/>
    </source>
</evidence>
<evidence type="ECO:0000256" key="9">
    <source>
        <dbReference type="ARBA" id="ARBA00023136"/>
    </source>
</evidence>
<dbReference type="PANTHER" id="PTHR33446:SF2">
    <property type="entry name" value="PROTEIN TONB"/>
    <property type="match status" value="1"/>
</dbReference>
<evidence type="ECO:0000313" key="14">
    <source>
        <dbReference type="Proteomes" id="UP000599391"/>
    </source>
</evidence>
<feature type="compositionally biased region" description="Polar residues" evidence="10">
    <location>
        <begin position="195"/>
        <end position="225"/>
    </location>
</feature>
<gene>
    <name evidence="13" type="ORF">I8751_05400</name>
</gene>
<dbReference type="GO" id="GO:0005886">
    <property type="term" value="C:plasma membrane"/>
    <property type="evidence" value="ECO:0007669"/>
    <property type="project" value="UniProtKB-SubCell"/>
</dbReference>
<dbReference type="Gene3D" id="3.30.1150.10">
    <property type="match status" value="1"/>
</dbReference>
<feature type="compositionally biased region" description="Low complexity" evidence="10">
    <location>
        <begin position="165"/>
        <end position="185"/>
    </location>
</feature>
<evidence type="ECO:0000256" key="5">
    <source>
        <dbReference type="ARBA" id="ARBA00022519"/>
    </source>
</evidence>
<dbReference type="RefSeq" id="WP_214438135.1">
    <property type="nucleotide sequence ID" value="NZ_JAECZB010000007.1"/>
</dbReference>
<feature type="compositionally biased region" description="Basic and acidic residues" evidence="10">
    <location>
        <begin position="353"/>
        <end position="375"/>
    </location>
</feature>
<evidence type="ECO:0000256" key="4">
    <source>
        <dbReference type="ARBA" id="ARBA00022475"/>
    </source>
</evidence>
<dbReference type="SUPFAM" id="SSF74653">
    <property type="entry name" value="TolA/TonB C-terminal domain"/>
    <property type="match status" value="1"/>
</dbReference>
<feature type="compositionally biased region" description="Low complexity" evidence="10">
    <location>
        <begin position="130"/>
        <end position="151"/>
    </location>
</feature>
<keyword evidence="6 11" id="KW-0812">Transmembrane</keyword>
<feature type="region of interest" description="Disordered" evidence="10">
    <location>
        <begin position="67"/>
        <end position="115"/>
    </location>
</feature>
<keyword evidence="3" id="KW-0813">Transport</keyword>
<evidence type="ECO:0000256" key="10">
    <source>
        <dbReference type="SAM" id="MobiDB-lite"/>
    </source>
</evidence>
<name>A0A8J7H8W6_9CYAN</name>
<organism evidence="13 14">
    <name type="scientific">Atlanticothrix silvestris CENA357</name>
    <dbReference type="NCBI Taxonomy" id="1725252"/>
    <lineage>
        <taxon>Bacteria</taxon>
        <taxon>Bacillati</taxon>
        <taxon>Cyanobacteriota</taxon>
        <taxon>Cyanophyceae</taxon>
        <taxon>Nostocales</taxon>
        <taxon>Nodulariaceae</taxon>
        <taxon>Atlanticothrix</taxon>
        <taxon>Atlanticothrix silvestris</taxon>
    </lineage>
</organism>
<dbReference type="EMBL" id="JAECZB010000007">
    <property type="protein sequence ID" value="MBH8551821.1"/>
    <property type="molecule type" value="Genomic_DNA"/>
</dbReference>
<keyword evidence="5" id="KW-0997">Cell inner membrane</keyword>
<comment type="similarity">
    <text evidence="2">Belongs to the TonB family.</text>
</comment>
<dbReference type="Proteomes" id="UP000599391">
    <property type="component" value="Unassembled WGS sequence"/>
</dbReference>
<feature type="compositionally biased region" description="Polar residues" evidence="10">
    <location>
        <begin position="152"/>
        <end position="164"/>
    </location>
</feature>
<feature type="region of interest" description="Disordered" evidence="10">
    <location>
        <begin position="346"/>
        <end position="510"/>
    </location>
</feature>
<feature type="domain" description="TonB C-terminal" evidence="12">
    <location>
        <begin position="260"/>
        <end position="352"/>
    </location>
</feature>
<dbReference type="Pfam" id="PF03544">
    <property type="entry name" value="TonB_C"/>
    <property type="match status" value="1"/>
</dbReference>
<keyword evidence="8 11" id="KW-1133">Transmembrane helix</keyword>
<evidence type="ECO:0000256" key="1">
    <source>
        <dbReference type="ARBA" id="ARBA00004383"/>
    </source>
</evidence>
<keyword evidence="7" id="KW-0653">Protein transport</keyword>
<feature type="compositionally biased region" description="Low complexity" evidence="10">
    <location>
        <begin position="416"/>
        <end position="429"/>
    </location>
</feature>
<dbReference type="GO" id="GO:0015031">
    <property type="term" value="P:protein transport"/>
    <property type="evidence" value="ECO:0007669"/>
    <property type="project" value="UniProtKB-KW"/>
</dbReference>
<comment type="subcellular location">
    <subcellularLocation>
        <location evidence="1">Cell inner membrane</location>
        <topology evidence="1">Single-pass membrane protein</topology>
        <orientation evidence="1">Periplasmic side</orientation>
    </subcellularLocation>
</comment>
<dbReference type="GO" id="GO:0055085">
    <property type="term" value="P:transmembrane transport"/>
    <property type="evidence" value="ECO:0007669"/>
    <property type="project" value="InterPro"/>
</dbReference>
<evidence type="ECO:0000256" key="2">
    <source>
        <dbReference type="ARBA" id="ARBA00006555"/>
    </source>
</evidence>